<gene>
    <name evidence="1" type="ORF">ATM17_31600</name>
</gene>
<name>A0AAC9B059_SPHMC</name>
<reference evidence="2" key="1">
    <citation type="submission" date="2015-11" db="EMBL/GenBank/DDBJ databases">
        <title>Complete genome sequence of a polyethylene-glycol degrader Sphingopyxis macrogoltabida 203N (NBRC 111659).</title>
        <authorList>
            <person name="Yoshiyuki O."/>
            <person name="Shouta N."/>
            <person name="Nagata Y."/>
            <person name="Numata M."/>
            <person name="Tsuchikane K."/>
            <person name="Hosoyama A."/>
            <person name="Yamazoe A."/>
            <person name="Tsuda M."/>
            <person name="Fujita N."/>
            <person name="Kawai F."/>
        </authorList>
    </citation>
    <scope>NUCLEOTIDE SEQUENCE [LARGE SCALE GENOMIC DNA]</scope>
    <source>
        <strain evidence="2">203N</strain>
        <plasmid evidence="2">unnamed1</plasmid>
    </source>
</reference>
<organism evidence="1 2">
    <name type="scientific">Sphingopyxis macrogoltabida</name>
    <name type="common">Sphingomonas macrogoltabidus</name>
    <dbReference type="NCBI Taxonomy" id="33050"/>
    <lineage>
        <taxon>Bacteria</taxon>
        <taxon>Pseudomonadati</taxon>
        <taxon>Pseudomonadota</taxon>
        <taxon>Alphaproteobacteria</taxon>
        <taxon>Sphingomonadales</taxon>
        <taxon>Sphingomonadaceae</taxon>
        <taxon>Sphingopyxis</taxon>
    </lineage>
</organism>
<dbReference type="EMBL" id="CP013345">
    <property type="protein sequence ID" value="AMU92806.1"/>
    <property type="molecule type" value="Genomic_DNA"/>
</dbReference>
<accession>A0AAC9B059</accession>
<reference evidence="1 2" key="2">
    <citation type="journal article" date="2016" name="Genome Announc.">
        <title>Complete Genome Sequence of Sphingopyxis macrogoltabida Strain 203N (NBRC 111659), a Polyethylene Glycol Degrader.</title>
        <authorList>
            <person name="Ohtsubo Y."/>
            <person name="Nonoyama S."/>
            <person name="Nagata Y."/>
            <person name="Numata M."/>
            <person name="Tsuchikane K."/>
            <person name="Hosoyama A."/>
            <person name="Yamazoe A."/>
            <person name="Tsuda M."/>
            <person name="Fujita N."/>
            <person name="Kawai F."/>
        </authorList>
    </citation>
    <scope>NUCLEOTIDE SEQUENCE [LARGE SCALE GENOMIC DNA]</scope>
    <source>
        <strain evidence="1 2">203N</strain>
    </source>
</reference>
<dbReference type="AlphaFoldDB" id="A0AAC9B059"/>
<evidence type="ECO:0000313" key="2">
    <source>
        <dbReference type="Proteomes" id="UP000076088"/>
    </source>
</evidence>
<keyword evidence="2" id="KW-1185">Reference proteome</keyword>
<proteinExistence type="predicted"/>
<dbReference type="Proteomes" id="UP000076088">
    <property type="component" value="Plasmid unnamed1"/>
</dbReference>
<evidence type="ECO:0000313" key="1">
    <source>
        <dbReference type="EMBL" id="AMU92806.1"/>
    </source>
</evidence>
<geneLocation type="plasmid" evidence="1 2">
    <name>unnamed1</name>
</geneLocation>
<keyword evidence="1" id="KW-0614">Plasmid</keyword>
<sequence>MPAAERRLADIPSFASLRPPGIIGPMTDDWPVGRHITGYNHHHGSYGQGGVRLSGWQLNGGSWMVLPLKYSANWITFTREGLTLLADAFMLDITIDQRIIDAHPNQIADFPSWDHRFAGTPPIEELPDFAVARPVIDHFESRPDGFRLDARIGHQIYRFAMGDHLPRPDWAGSRGARMLGQGESVAGAFLPAHDCYLTL</sequence>
<protein>
    <submittedName>
        <fullName evidence="1">Uncharacterized protein</fullName>
    </submittedName>
</protein>